<comment type="caution">
    <text evidence="3">The sequence shown here is derived from an EMBL/GenBank/DDBJ whole genome shotgun (WGS) entry which is preliminary data.</text>
</comment>
<name>A0A8S0WWY9_CYCAE</name>
<evidence type="ECO:0000256" key="1">
    <source>
        <dbReference type="SAM" id="MobiDB-lite"/>
    </source>
</evidence>
<gene>
    <name evidence="3" type="ORF">AAE3_LOCUS3129</name>
</gene>
<evidence type="ECO:0000313" key="3">
    <source>
        <dbReference type="EMBL" id="CAA7260858.1"/>
    </source>
</evidence>
<sequence>MTSRRGTPTTPFIPPLGSPGDPASAPVIPNSGGSPSWNPTSYAPPPGASPYHGTPFIPHLSPAALGPPVIPGVMPPPGPQHQRSSSRGQPPGVSSDYTGYPQGTPYYGPSTALPGSYTPAAPPISPAWGYPSSAPAGFPAFGGTPWGAPGQNLPPQHHSTPWGGPPSGLPPAAPYSAAFPGMPPLHAAQGPYTPFPGMTQPGPPPGWGQPQQPPWFQQQFQQPHQPRGAPGGDWGIPSYFAPSQHPRGPPEPPAQIADRMDPFAEGSHYGPVLEPFLVKVVGAQVKINPLLQPLPEDGSDQVHLKWNMIFPTSTVQRSLDPSHISWSKGRDTPATFPRITAMRLVSTAIPWMTNIKARNPEKGLTCGEVIDAIGYDMSKFTSAQDFKVLSPTDQKEVTNAYRHHRSRSPGVPGGQLGQGMKRLDFLRQNTMFAGIEVNDRMVKRICGEALPCVFVLKCSPTFPMTKQEIKDREARAKATSAGRRSRANSTSTRITVQSPSESGDSGDADTDR</sequence>
<feature type="region of interest" description="Disordered" evidence="1">
    <location>
        <begin position="142"/>
        <end position="166"/>
    </location>
</feature>
<feature type="region of interest" description="Disordered" evidence="1">
    <location>
        <begin position="467"/>
        <end position="512"/>
    </location>
</feature>
<feature type="compositionally biased region" description="Pro residues" evidence="1">
    <location>
        <begin position="68"/>
        <end position="79"/>
    </location>
</feature>
<dbReference type="InterPro" id="IPR046522">
    <property type="entry name" value="DUF6699"/>
</dbReference>
<dbReference type="Pfam" id="PF20415">
    <property type="entry name" value="DUF6699"/>
    <property type="match status" value="1"/>
</dbReference>
<organism evidence="3 4">
    <name type="scientific">Cyclocybe aegerita</name>
    <name type="common">Black poplar mushroom</name>
    <name type="synonym">Agrocybe aegerita</name>
    <dbReference type="NCBI Taxonomy" id="1973307"/>
    <lineage>
        <taxon>Eukaryota</taxon>
        <taxon>Fungi</taxon>
        <taxon>Dikarya</taxon>
        <taxon>Basidiomycota</taxon>
        <taxon>Agaricomycotina</taxon>
        <taxon>Agaricomycetes</taxon>
        <taxon>Agaricomycetidae</taxon>
        <taxon>Agaricales</taxon>
        <taxon>Agaricineae</taxon>
        <taxon>Bolbitiaceae</taxon>
        <taxon>Cyclocybe</taxon>
    </lineage>
</organism>
<dbReference type="EMBL" id="CACVBS010000031">
    <property type="protein sequence ID" value="CAA7260858.1"/>
    <property type="molecule type" value="Genomic_DNA"/>
</dbReference>
<accession>A0A8S0WWY9</accession>
<protein>
    <recommendedName>
        <fullName evidence="2">DUF6699 domain-containing protein</fullName>
    </recommendedName>
</protein>
<feature type="compositionally biased region" description="Basic and acidic residues" evidence="1">
    <location>
        <begin position="467"/>
        <end position="476"/>
    </location>
</feature>
<feature type="compositionally biased region" description="Polar residues" evidence="1">
    <location>
        <begin position="487"/>
        <end position="503"/>
    </location>
</feature>
<reference evidence="3 4" key="1">
    <citation type="submission" date="2020-01" db="EMBL/GenBank/DDBJ databases">
        <authorList>
            <person name="Gupta K D."/>
        </authorList>
    </citation>
    <scope>NUCLEOTIDE SEQUENCE [LARGE SCALE GENOMIC DNA]</scope>
</reference>
<feature type="compositionally biased region" description="Polar residues" evidence="1">
    <location>
        <begin position="31"/>
        <end position="41"/>
    </location>
</feature>
<feature type="compositionally biased region" description="Polar residues" evidence="1">
    <location>
        <begin position="1"/>
        <end position="10"/>
    </location>
</feature>
<proteinExistence type="predicted"/>
<feature type="domain" description="DUF6699" evidence="2">
    <location>
        <begin position="304"/>
        <end position="438"/>
    </location>
</feature>
<dbReference type="OrthoDB" id="3352225at2759"/>
<feature type="region of interest" description="Disordered" evidence="1">
    <location>
        <begin position="1"/>
        <end position="106"/>
    </location>
</feature>
<dbReference type="AlphaFoldDB" id="A0A8S0WWY9"/>
<evidence type="ECO:0000259" key="2">
    <source>
        <dbReference type="Pfam" id="PF20415"/>
    </source>
</evidence>
<dbReference type="Proteomes" id="UP000467700">
    <property type="component" value="Unassembled WGS sequence"/>
</dbReference>
<evidence type="ECO:0000313" key="4">
    <source>
        <dbReference type="Proteomes" id="UP000467700"/>
    </source>
</evidence>
<keyword evidence="4" id="KW-1185">Reference proteome</keyword>
<feature type="compositionally biased region" description="Low complexity" evidence="1">
    <location>
        <begin position="97"/>
        <end position="106"/>
    </location>
</feature>